<keyword evidence="1" id="KW-1133">Transmembrane helix</keyword>
<dbReference type="EMBL" id="QSON01000033">
    <property type="protein sequence ID" value="RGI95251.1"/>
    <property type="molecule type" value="Genomic_DNA"/>
</dbReference>
<feature type="transmembrane region" description="Helical" evidence="1">
    <location>
        <begin position="270"/>
        <end position="292"/>
    </location>
</feature>
<accession>A0A374NWN3</accession>
<evidence type="ECO:0000313" key="3">
    <source>
        <dbReference type="EMBL" id="RGI95251.1"/>
    </source>
</evidence>
<feature type="transmembrane region" description="Helical" evidence="1">
    <location>
        <begin position="6"/>
        <end position="24"/>
    </location>
</feature>
<gene>
    <name evidence="2" type="ORF">CE91St55_05220</name>
    <name evidence="3" type="ORF">DXD79_32550</name>
</gene>
<keyword evidence="1" id="KW-0812">Transmembrane</keyword>
<sequence>MLWIQIVIFLLVAGGTMTLLNVNFKDFFQLAARGKPSTLKDDLDAILGKPAKGFFNRETVEIEQLLKTTGREGRFTMVKRLSLIGFSLGVLVSVLFNNLFLIPVLGAGFAFAPVWYLRSTAMIYKKHLNEELETAISVVTTSYLRTGDILKSVKENIPYLNPPIKGHFEAFIMEAEIINANLISALNSLKMKIPNVIFHEWCNTLIQCQSDRSMKNTLTFTVQKFSDMRIIQSELEAIINEPKKEAFAMMFLVVCNIPLLYFLNKSWFETLLFSTPGKLTLAICGGIVLFAFTRIMQLSKPIEYKG</sequence>
<feature type="transmembrane region" description="Helical" evidence="1">
    <location>
        <begin position="246"/>
        <end position="264"/>
    </location>
</feature>
<protein>
    <recommendedName>
        <fullName evidence="5">Flp pilus assembly protein TadB</fullName>
    </recommendedName>
</protein>
<comment type="caution">
    <text evidence="3">The sequence shown here is derived from an EMBL/GenBank/DDBJ whole genome shotgun (WGS) entry which is preliminary data.</text>
</comment>
<dbReference type="RefSeq" id="WP_117624152.1">
    <property type="nucleotide sequence ID" value="NZ_BQNJ01000001.1"/>
</dbReference>
<reference evidence="3 4" key="1">
    <citation type="submission" date="2018-08" db="EMBL/GenBank/DDBJ databases">
        <title>A genome reference for cultivated species of the human gut microbiota.</title>
        <authorList>
            <person name="Zou Y."/>
            <person name="Xue W."/>
            <person name="Luo G."/>
        </authorList>
    </citation>
    <scope>NUCLEOTIDE SEQUENCE [LARGE SCALE GENOMIC DNA]</scope>
    <source>
        <strain evidence="3 4">TM09-12</strain>
    </source>
</reference>
<dbReference type="Proteomes" id="UP000263014">
    <property type="component" value="Unassembled WGS sequence"/>
</dbReference>
<organism evidence="3 4">
    <name type="scientific">Hungatella hathewayi</name>
    <dbReference type="NCBI Taxonomy" id="154046"/>
    <lineage>
        <taxon>Bacteria</taxon>
        <taxon>Bacillati</taxon>
        <taxon>Bacillota</taxon>
        <taxon>Clostridia</taxon>
        <taxon>Lachnospirales</taxon>
        <taxon>Lachnospiraceae</taxon>
        <taxon>Hungatella</taxon>
    </lineage>
</organism>
<evidence type="ECO:0000256" key="1">
    <source>
        <dbReference type="SAM" id="Phobius"/>
    </source>
</evidence>
<feature type="transmembrane region" description="Helical" evidence="1">
    <location>
        <begin position="100"/>
        <end position="117"/>
    </location>
</feature>
<name>A0A374NWN3_9FIRM</name>
<evidence type="ECO:0000313" key="4">
    <source>
        <dbReference type="Proteomes" id="UP000263014"/>
    </source>
</evidence>
<reference evidence="2" key="2">
    <citation type="submission" date="2022-01" db="EMBL/GenBank/DDBJ databases">
        <title>Novel bile acid biosynthetic pathways are enriched in the microbiome of centenarians.</title>
        <authorList>
            <person name="Sato Y."/>
            <person name="Atarashi K."/>
            <person name="Plichta R.D."/>
            <person name="Arai Y."/>
            <person name="Sasajima S."/>
            <person name="Kearney M.S."/>
            <person name="Suda W."/>
            <person name="Takeshita K."/>
            <person name="Sasaki T."/>
            <person name="Okamoto S."/>
            <person name="Skelly N.A."/>
            <person name="Okamura Y."/>
            <person name="Vlamakis H."/>
            <person name="Li Y."/>
            <person name="Tanoue T."/>
            <person name="Takei H."/>
            <person name="Nittono H."/>
            <person name="Narushima S."/>
            <person name="Irie J."/>
            <person name="Itoh H."/>
            <person name="Moriya K."/>
            <person name="Sugiura Y."/>
            <person name="Suematsu M."/>
            <person name="Moritoki N."/>
            <person name="Shibata S."/>
            <person name="Littman R.D."/>
            <person name="Fischbach A.M."/>
            <person name="Uwamino Y."/>
            <person name="Inoue T."/>
            <person name="Honda A."/>
            <person name="Hattori M."/>
            <person name="Murai T."/>
            <person name="Xavier J.R."/>
            <person name="Hirose N."/>
            <person name="Honda K."/>
        </authorList>
    </citation>
    <scope>NUCLEOTIDE SEQUENCE</scope>
    <source>
        <strain evidence="2">CE91-St55</strain>
    </source>
</reference>
<dbReference type="EMBL" id="BQNJ01000001">
    <property type="protein sequence ID" value="GKG98540.1"/>
    <property type="molecule type" value="Genomic_DNA"/>
</dbReference>
<evidence type="ECO:0008006" key="5">
    <source>
        <dbReference type="Google" id="ProtNLM"/>
    </source>
</evidence>
<dbReference type="Proteomes" id="UP001055091">
    <property type="component" value="Unassembled WGS sequence"/>
</dbReference>
<proteinExistence type="predicted"/>
<evidence type="ECO:0000313" key="2">
    <source>
        <dbReference type="EMBL" id="GKG98540.1"/>
    </source>
</evidence>
<keyword evidence="1" id="KW-0472">Membrane</keyword>
<dbReference type="AlphaFoldDB" id="A0A374NWN3"/>